<keyword evidence="2" id="KW-1277">Toxin-antitoxin system</keyword>
<name>A0A0G1DEK7_9BACT</name>
<evidence type="ECO:0000313" key="3">
    <source>
        <dbReference type="EMBL" id="KKS96059.1"/>
    </source>
</evidence>
<dbReference type="AlphaFoldDB" id="A0A0G1DEK7"/>
<dbReference type="GO" id="GO:0006351">
    <property type="term" value="P:DNA-templated transcription"/>
    <property type="evidence" value="ECO:0007669"/>
    <property type="project" value="TreeGrafter"/>
</dbReference>
<evidence type="ECO:0000256" key="2">
    <source>
        <dbReference type="ARBA" id="ARBA00022649"/>
    </source>
</evidence>
<dbReference type="PANTHER" id="PTHR38781:SF1">
    <property type="entry name" value="ANTITOXIN DINJ-RELATED"/>
    <property type="match status" value="1"/>
</dbReference>
<dbReference type="GO" id="GO:0006355">
    <property type="term" value="P:regulation of DNA-templated transcription"/>
    <property type="evidence" value="ECO:0007669"/>
    <property type="project" value="InterPro"/>
</dbReference>
<dbReference type="EMBL" id="LCFP01000012">
    <property type="protein sequence ID" value="KKS96059.1"/>
    <property type="molecule type" value="Genomic_DNA"/>
</dbReference>
<reference evidence="3 4" key="1">
    <citation type="journal article" date="2015" name="Nature">
        <title>rRNA introns, odd ribosomes, and small enigmatic genomes across a large radiation of phyla.</title>
        <authorList>
            <person name="Brown C.T."/>
            <person name="Hug L.A."/>
            <person name="Thomas B.C."/>
            <person name="Sharon I."/>
            <person name="Castelle C.J."/>
            <person name="Singh A."/>
            <person name="Wilkins M.J."/>
            <person name="Williams K.H."/>
            <person name="Banfield J.F."/>
        </authorList>
    </citation>
    <scope>NUCLEOTIDE SEQUENCE [LARGE SCALE GENOMIC DNA]</scope>
</reference>
<dbReference type="PANTHER" id="PTHR38781">
    <property type="entry name" value="ANTITOXIN DINJ-RELATED"/>
    <property type="match status" value="1"/>
</dbReference>
<proteinExistence type="inferred from homology"/>
<protein>
    <submittedName>
        <fullName evidence="3">Uncharacterized protein</fullName>
    </submittedName>
</protein>
<comment type="similarity">
    <text evidence="1">Belongs to the RelB/DinJ antitoxin family.</text>
</comment>
<dbReference type="STRING" id="1618443.UV73_C0012G0087"/>
<dbReference type="Pfam" id="PF04221">
    <property type="entry name" value="RelB"/>
    <property type="match status" value="1"/>
</dbReference>
<accession>A0A0G1DEK7</accession>
<organism evidence="3 4">
    <name type="scientific">Candidatus Gottesmanbacteria bacterium GW2011_GWA2_43_14</name>
    <dbReference type="NCBI Taxonomy" id="1618443"/>
    <lineage>
        <taxon>Bacteria</taxon>
        <taxon>Candidatus Gottesmaniibacteriota</taxon>
    </lineage>
</organism>
<dbReference type="InterPro" id="IPR013321">
    <property type="entry name" value="Arc_rbn_hlx_hlx"/>
</dbReference>
<dbReference type="Gene3D" id="1.10.1220.10">
    <property type="entry name" value="Met repressor-like"/>
    <property type="match status" value="1"/>
</dbReference>
<sequence length="94" mass="10737">MNSTAIYIKTEPEVKEKAQKVAKELGFSLSSLMNAWLKQLVRTKTINFTLIDEDPNQYLLRAMKKAEKNRKSGKASPVFHTPEDAIDWLEKQGV</sequence>
<evidence type="ECO:0000256" key="1">
    <source>
        <dbReference type="ARBA" id="ARBA00010562"/>
    </source>
</evidence>
<dbReference type="Proteomes" id="UP000034894">
    <property type="component" value="Unassembled WGS sequence"/>
</dbReference>
<evidence type="ECO:0000313" key="4">
    <source>
        <dbReference type="Proteomes" id="UP000034894"/>
    </source>
</evidence>
<gene>
    <name evidence="3" type="ORF">UV73_C0012G0087</name>
</gene>
<comment type="caution">
    <text evidence="3">The sequence shown here is derived from an EMBL/GenBank/DDBJ whole genome shotgun (WGS) entry which is preliminary data.</text>
</comment>
<dbReference type="InterPro" id="IPR007337">
    <property type="entry name" value="RelB/DinJ"/>
</dbReference>